<keyword evidence="4" id="KW-1185">Reference proteome</keyword>
<evidence type="ECO:0000256" key="1">
    <source>
        <dbReference type="SAM" id="MobiDB-lite"/>
    </source>
</evidence>
<evidence type="ECO:0000259" key="2">
    <source>
        <dbReference type="Pfam" id="PF00646"/>
    </source>
</evidence>
<reference evidence="3" key="1">
    <citation type="submission" date="2020-06" db="EMBL/GenBank/DDBJ databases">
        <title>WGS assembly of Ceratodon purpureus strain R40.</title>
        <authorList>
            <person name="Carey S.B."/>
            <person name="Jenkins J."/>
            <person name="Shu S."/>
            <person name="Lovell J.T."/>
            <person name="Sreedasyam A."/>
            <person name="Maumus F."/>
            <person name="Tiley G.P."/>
            <person name="Fernandez-Pozo N."/>
            <person name="Barry K."/>
            <person name="Chen C."/>
            <person name="Wang M."/>
            <person name="Lipzen A."/>
            <person name="Daum C."/>
            <person name="Saski C.A."/>
            <person name="Payton A.C."/>
            <person name="Mcbreen J.C."/>
            <person name="Conrad R.E."/>
            <person name="Kollar L.M."/>
            <person name="Olsson S."/>
            <person name="Huttunen S."/>
            <person name="Landis J.B."/>
            <person name="Wickett N.J."/>
            <person name="Johnson M.G."/>
            <person name="Rensing S.A."/>
            <person name="Grimwood J."/>
            <person name="Schmutz J."/>
            <person name="Mcdaniel S.F."/>
        </authorList>
    </citation>
    <scope>NUCLEOTIDE SEQUENCE</scope>
    <source>
        <strain evidence="3">R40</strain>
    </source>
</reference>
<dbReference type="InterPro" id="IPR001810">
    <property type="entry name" value="F-box_dom"/>
</dbReference>
<feature type="domain" description="F-box" evidence="2">
    <location>
        <begin position="52"/>
        <end position="87"/>
    </location>
</feature>
<proteinExistence type="predicted"/>
<accession>A0A8T0IC75</accession>
<feature type="region of interest" description="Disordered" evidence="1">
    <location>
        <begin position="115"/>
        <end position="143"/>
    </location>
</feature>
<dbReference type="AlphaFoldDB" id="A0A8T0IC75"/>
<evidence type="ECO:0000313" key="3">
    <source>
        <dbReference type="EMBL" id="KAG0580028.1"/>
    </source>
</evidence>
<gene>
    <name evidence="3" type="ORF">KC19_4G142300</name>
</gene>
<feature type="compositionally biased region" description="Low complexity" evidence="1">
    <location>
        <begin position="120"/>
        <end position="134"/>
    </location>
</feature>
<dbReference type="InterPro" id="IPR044809">
    <property type="entry name" value="AUF1-like"/>
</dbReference>
<name>A0A8T0IC75_CERPU</name>
<sequence>MQVGGWFYSFCEASSSWEGFSGRARHGQMQVSDPSSSKLDVELSQSALLEVLSQALLEEIFNRLENASAIASASCVCRSFKEAGRRVRSARLICLNKYHEDARAGSGLHDAKAEASTSNAVAAQGAPEGQQQQAMSIGDDEGSSSGDEYSFLVFRDVVVDFVREKPHLQQLRIEIESRLQSKTVPVPERRRTDFWLSDPFHLMRWVPSVQATLQHLCIVDYGQQAIMRRTSILKILSQNCKVLKTLDLRNMFIDSSEVEDMPRMTSFTLRCVKVIGDTLQHINARMRNLTTLALLGVFGVTHGNLDFPSMKVLCLGLSTIAKDVSIDIPSLVKLQLKIMCPEKLTINAASLKFMAFNLEVKDAAKVEMKNLHNLQEVLYGASSFATLWSLVATNQMLSKLFLDIPCMALGEDGKWLGVLKNIPLALPTFKNLLLCQKLAVLNIGPGLWHAMEVNLEELSTVQNWPPFNRLIIHMIPQNLDACLAILQLLLKPTLNSLEMYIHINSPVSYEAIVSQVTDIVSYFGQGLVFRPQLWKKSLNFSCFSF</sequence>
<comment type="caution">
    <text evidence="3">The sequence shown here is derived from an EMBL/GenBank/DDBJ whole genome shotgun (WGS) entry which is preliminary data.</text>
</comment>
<dbReference type="PANTHER" id="PTHR31215">
    <property type="entry name" value="OS05G0510400 PROTEIN-RELATED"/>
    <property type="match status" value="1"/>
</dbReference>
<protein>
    <recommendedName>
        <fullName evidence="2">F-box domain-containing protein</fullName>
    </recommendedName>
</protein>
<dbReference type="SUPFAM" id="SSF81383">
    <property type="entry name" value="F-box domain"/>
    <property type="match status" value="1"/>
</dbReference>
<dbReference type="Proteomes" id="UP000822688">
    <property type="component" value="Chromosome 4"/>
</dbReference>
<evidence type="ECO:0000313" key="4">
    <source>
        <dbReference type="Proteomes" id="UP000822688"/>
    </source>
</evidence>
<dbReference type="SUPFAM" id="SSF52047">
    <property type="entry name" value="RNI-like"/>
    <property type="match status" value="1"/>
</dbReference>
<dbReference type="InterPro" id="IPR036047">
    <property type="entry name" value="F-box-like_dom_sf"/>
</dbReference>
<organism evidence="3 4">
    <name type="scientific">Ceratodon purpureus</name>
    <name type="common">Fire moss</name>
    <name type="synonym">Dicranum purpureum</name>
    <dbReference type="NCBI Taxonomy" id="3225"/>
    <lineage>
        <taxon>Eukaryota</taxon>
        <taxon>Viridiplantae</taxon>
        <taxon>Streptophyta</taxon>
        <taxon>Embryophyta</taxon>
        <taxon>Bryophyta</taxon>
        <taxon>Bryophytina</taxon>
        <taxon>Bryopsida</taxon>
        <taxon>Dicranidae</taxon>
        <taxon>Pseudoditrichales</taxon>
        <taxon>Ditrichaceae</taxon>
        <taxon>Ceratodon</taxon>
    </lineage>
</organism>
<dbReference type="Pfam" id="PF00646">
    <property type="entry name" value="F-box"/>
    <property type="match status" value="1"/>
</dbReference>
<dbReference type="EMBL" id="CM026424">
    <property type="protein sequence ID" value="KAG0580028.1"/>
    <property type="molecule type" value="Genomic_DNA"/>
</dbReference>